<dbReference type="RefSeq" id="WP_204297376.1">
    <property type="nucleotide sequence ID" value="NZ_BAAAGQ010000052.1"/>
</dbReference>
<gene>
    <name evidence="4" type="primary">ssb1</name>
    <name evidence="4" type="ORF">Aca07nite_44330</name>
</gene>
<dbReference type="PANTHER" id="PTHR10302">
    <property type="entry name" value="SINGLE-STRANDED DNA-BINDING PROTEIN"/>
    <property type="match status" value="1"/>
</dbReference>
<name>A0ABQ3WLP4_9ACTN</name>
<feature type="region of interest" description="Disordered" evidence="3">
    <location>
        <begin position="141"/>
        <end position="212"/>
    </location>
</feature>
<comment type="caution">
    <text evidence="4">The sequence shown here is derived from an EMBL/GenBank/DDBJ whole genome shotgun (WGS) entry which is preliminary data.</text>
</comment>
<dbReference type="CDD" id="cd04496">
    <property type="entry name" value="SSB_OBF"/>
    <property type="match status" value="1"/>
</dbReference>
<reference evidence="4" key="1">
    <citation type="submission" date="2021-01" db="EMBL/GenBank/DDBJ databases">
        <title>Whole genome shotgun sequence of Actinoplanes capillaceus NBRC 16408.</title>
        <authorList>
            <person name="Komaki H."/>
            <person name="Tamura T."/>
        </authorList>
    </citation>
    <scope>NUCLEOTIDE SEQUENCE [LARGE SCALE GENOMIC DNA]</scope>
    <source>
        <strain evidence="4">NBRC 16408</strain>
    </source>
</reference>
<sequence>MFETNIVIVGNVLTAPEWRRVGDSNRLVTNFRLASTARRYDRETGRWTDGNSLRVRVTAWRRLAEGVASSITVGDPVIVYGRIYTRDWVDEANNNRVSYEVEAFAIGHDLARGRSQFFRNKPAPADSTVEGPDTDALIGGEPSAVLPDDEIPVTFGDGLPERDPDDEGPTFQEVVAGIADETAEPGNEPGDDPGTPETRPVRRVKRREPVAA</sequence>
<dbReference type="Pfam" id="PF00436">
    <property type="entry name" value="SSB"/>
    <property type="match status" value="1"/>
</dbReference>
<dbReference type="GO" id="GO:0003677">
    <property type="term" value="F:DNA binding"/>
    <property type="evidence" value="ECO:0007669"/>
    <property type="project" value="UniProtKB-KW"/>
</dbReference>
<dbReference type="InterPro" id="IPR012340">
    <property type="entry name" value="NA-bd_OB-fold"/>
</dbReference>
<keyword evidence="1 2" id="KW-0238">DNA-binding</keyword>
<dbReference type="InterPro" id="IPR000424">
    <property type="entry name" value="Primosome_PriB/ssb"/>
</dbReference>
<organism evidence="4">
    <name type="scientific">Actinoplanes campanulatus</name>
    <dbReference type="NCBI Taxonomy" id="113559"/>
    <lineage>
        <taxon>Bacteria</taxon>
        <taxon>Bacillati</taxon>
        <taxon>Actinomycetota</taxon>
        <taxon>Actinomycetes</taxon>
        <taxon>Micromonosporales</taxon>
        <taxon>Micromonosporaceae</taxon>
        <taxon>Actinoplanes</taxon>
    </lineage>
</organism>
<evidence type="ECO:0000256" key="1">
    <source>
        <dbReference type="ARBA" id="ARBA00023125"/>
    </source>
</evidence>
<dbReference type="Gene3D" id="2.40.50.140">
    <property type="entry name" value="Nucleic acid-binding proteins"/>
    <property type="match status" value="1"/>
</dbReference>
<proteinExistence type="predicted"/>
<dbReference type="PROSITE" id="PS50935">
    <property type="entry name" value="SSB"/>
    <property type="match status" value="1"/>
</dbReference>
<dbReference type="SUPFAM" id="SSF50249">
    <property type="entry name" value="Nucleic acid-binding proteins"/>
    <property type="match status" value="1"/>
</dbReference>
<evidence type="ECO:0000313" key="4">
    <source>
        <dbReference type="EMBL" id="GID47158.1"/>
    </source>
</evidence>
<evidence type="ECO:0000256" key="2">
    <source>
        <dbReference type="PROSITE-ProRule" id="PRU00252"/>
    </source>
</evidence>
<evidence type="ECO:0000256" key="3">
    <source>
        <dbReference type="SAM" id="MobiDB-lite"/>
    </source>
</evidence>
<dbReference type="PANTHER" id="PTHR10302:SF27">
    <property type="entry name" value="SINGLE-STRANDED DNA-BINDING PROTEIN"/>
    <property type="match status" value="1"/>
</dbReference>
<dbReference type="InterPro" id="IPR011344">
    <property type="entry name" value="ssDNA-bd"/>
</dbReference>
<protein>
    <submittedName>
        <fullName evidence="4">Single-stranded DNA-binding protein 1</fullName>
    </submittedName>
</protein>
<accession>A0ABQ3WLP4</accession>
<dbReference type="EMBL" id="BOMF01000087">
    <property type="protein sequence ID" value="GID47158.1"/>
    <property type="molecule type" value="Genomic_DNA"/>
</dbReference>